<organism evidence="1 2">
    <name type="scientific">Brucella intermedia 229E</name>
    <dbReference type="NCBI Taxonomy" id="1337887"/>
    <lineage>
        <taxon>Bacteria</taxon>
        <taxon>Pseudomonadati</taxon>
        <taxon>Pseudomonadota</taxon>
        <taxon>Alphaproteobacteria</taxon>
        <taxon>Hyphomicrobiales</taxon>
        <taxon>Brucellaceae</taxon>
        <taxon>Brucella/Ochrobactrum group</taxon>
        <taxon>Brucella</taxon>
    </lineage>
</organism>
<protein>
    <submittedName>
        <fullName evidence="1">Uncharacterized protein</fullName>
    </submittedName>
</protein>
<dbReference type="EMBL" id="ASXJ01000322">
    <property type="protein sequence ID" value="ERM00432.1"/>
    <property type="molecule type" value="Genomic_DNA"/>
</dbReference>
<dbReference type="Proteomes" id="UP000016842">
    <property type="component" value="Unassembled WGS sequence"/>
</dbReference>
<reference evidence="1 2" key="1">
    <citation type="journal article" date="2014" name="FEMS Microbiol. Lett.">
        <title>Genome sequencing analysis reveals virulence-related gene content of Ochrobactrum intermedium strain 229E, a urease-positive strain isolated from the human gastric niche.</title>
        <authorList>
            <person name="Kulkarni G.J."/>
            <person name="Shetty S."/>
            <person name="Dharne M.S."/>
            <person name="Shouche Y.S."/>
        </authorList>
    </citation>
    <scope>NUCLEOTIDE SEQUENCE [LARGE SCALE GENOMIC DNA]</scope>
    <source>
        <strain evidence="1 2">229E</strain>
    </source>
</reference>
<evidence type="ECO:0000313" key="1">
    <source>
        <dbReference type="EMBL" id="ERM00432.1"/>
    </source>
</evidence>
<evidence type="ECO:0000313" key="2">
    <source>
        <dbReference type="Proteomes" id="UP000016842"/>
    </source>
</evidence>
<dbReference type="AlphaFoldDB" id="U4VCG6"/>
<gene>
    <name evidence="1" type="ORF">Q644_04860</name>
</gene>
<name>U4VCG6_9HYPH</name>
<sequence length="221" mass="24507">MFRVSGQTWCVPGLLSDTTEAGKFVVSYEISNNAVTFYNSHKDVIDIRYVVFNVDDFGTSTGGNQVMFRGNDGAQDFVQIKKPGTSDPASRPNDILFDSRFPQFQIIAQGYIPVGDFSNSATYGSKAYRLNFSNAGFVPFLKYSIVFPNCVTTPMLRYELGVGAGMSNIAMRAHVFDTYVDFFCQPDSGWSDAYADGSSWKTVDYGTPIQGVRYYIFGIAQ</sequence>
<comment type="caution">
    <text evidence="1">The sequence shown here is derived from an EMBL/GenBank/DDBJ whole genome shotgun (WGS) entry which is preliminary data.</text>
</comment>
<proteinExistence type="predicted"/>
<accession>U4VCG6</accession>